<dbReference type="GO" id="GO:0016491">
    <property type="term" value="F:oxidoreductase activity"/>
    <property type="evidence" value="ECO:0007669"/>
    <property type="project" value="UniProtKB-KW"/>
</dbReference>
<keyword evidence="6" id="KW-0503">Monooxygenase</keyword>
<dbReference type="InterPro" id="IPR001128">
    <property type="entry name" value="Cyt_P450"/>
</dbReference>
<dbReference type="PANTHER" id="PTHR24291:SF50">
    <property type="entry name" value="BIFUNCTIONAL ALBAFLAVENONE MONOOXYGENASE_TERPENE SYNTHASE"/>
    <property type="match status" value="1"/>
</dbReference>
<dbReference type="PRINTS" id="PR00465">
    <property type="entry name" value="EP450IV"/>
</dbReference>
<dbReference type="Gene3D" id="1.10.630.10">
    <property type="entry name" value="Cytochrome P450"/>
    <property type="match status" value="1"/>
</dbReference>
<comment type="caution">
    <text evidence="7">The sequence shown here is derived from an EMBL/GenBank/DDBJ whole genome shotgun (WGS) entry which is preliminary data.</text>
</comment>
<keyword evidence="4 7" id="KW-0560">Oxidoreductase</keyword>
<evidence type="ECO:0000256" key="5">
    <source>
        <dbReference type="ARBA" id="ARBA00023004"/>
    </source>
</evidence>
<evidence type="ECO:0000256" key="6">
    <source>
        <dbReference type="ARBA" id="ARBA00023033"/>
    </source>
</evidence>
<proteinExistence type="inferred from homology"/>
<dbReference type="InterPro" id="IPR050196">
    <property type="entry name" value="Cytochrome_P450_Monoox"/>
</dbReference>
<evidence type="ECO:0000256" key="3">
    <source>
        <dbReference type="ARBA" id="ARBA00022723"/>
    </source>
</evidence>
<protein>
    <submittedName>
        <fullName evidence="7">Pentalenene oxygenase</fullName>
        <ecNumber evidence="7">1.14.15.32</ecNumber>
    </submittedName>
</protein>
<organism evidence="7 8">
    <name type="scientific">Nonomuraea roseoviolacea subsp. carminata</name>
    <dbReference type="NCBI Taxonomy" id="160689"/>
    <lineage>
        <taxon>Bacteria</taxon>
        <taxon>Bacillati</taxon>
        <taxon>Actinomycetota</taxon>
        <taxon>Actinomycetes</taxon>
        <taxon>Streptosporangiales</taxon>
        <taxon>Streptosporangiaceae</taxon>
        <taxon>Nonomuraea</taxon>
    </lineage>
</organism>
<evidence type="ECO:0000256" key="1">
    <source>
        <dbReference type="ARBA" id="ARBA00010617"/>
    </source>
</evidence>
<dbReference type="SUPFAM" id="SSF48264">
    <property type="entry name" value="Cytochrome P450"/>
    <property type="match status" value="1"/>
</dbReference>
<evidence type="ECO:0000256" key="2">
    <source>
        <dbReference type="ARBA" id="ARBA00022617"/>
    </source>
</evidence>
<dbReference type="PANTHER" id="PTHR24291">
    <property type="entry name" value="CYTOCHROME P450 FAMILY 4"/>
    <property type="match status" value="1"/>
</dbReference>
<evidence type="ECO:0000313" key="7">
    <source>
        <dbReference type="EMBL" id="MCP2351951.1"/>
    </source>
</evidence>
<accession>A0ABT1KF15</accession>
<dbReference type="Pfam" id="PF00067">
    <property type="entry name" value="p450"/>
    <property type="match status" value="1"/>
</dbReference>
<keyword evidence="3" id="KW-0479">Metal-binding</keyword>
<dbReference type="PRINTS" id="PR00385">
    <property type="entry name" value="P450"/>
</dbReference>
<keyword evidence="2" id="KW-0349">Heme</keyword>
<comment type="similarity">
    <text evidence="1">Belongs to the cytochrome P450 family.</text>
</comment>
<reference evidence="7 8" key="1">
    <citation type="submission" date="2022-06" db="EMBL/GenBank/DDBJ databases">
        <title>Sequencing the genomes of 1000 actinobacteria strains.</title>
        <authorList>
            <person name="Klenk H.-P."/>
        </authorList>
    </citation>
    <scope>NUCLEOTIDE SEQUENCE [LARGE SCALE GENOMIC DNA]</scope>
    <source>
        <strain evidence="7 8">DSM 44170</strain>
    </source>
</reference>
<dbReference type="EC" id="1.14.15.32" evidence="7"/>
<evidence type="ECO:0000313" key="8">
    <source>
        <dbReference type="Proteomes" id="UP001320766"/>
    </source>
</evidence>
<gene>
    <name evidence="7" type="ORF">HD595_008073</name>
</gene>
<dbReference type="EMBL" id="JAMZEC010000001">
    <property type="protein sequence ID" value="MCP2351951.1"/>
    <property type="molecule type" value="Genomic_DNA"/>
</dbReference>
<dbReference type="InterPro" id="IPR002403">
    <property type="entry name" value="Cyt_P450_E_grp-IV"/>
</dbReference>
<keyword evidence="5" id="KW-0408">Iron</keyword>
<sequence length="402" mass="44737">MCAPELNHQVLIDDRLFDKGGMFFDRLREVVGYGLGTVPHASHRLQRRMLQPAFVKSRLPGHAAIMVKEISKVVDSWQDGQIITDVPGVLHHLAGRIATATMFTAPLPEPLLEELTDALHVVMDSLIFRMATPHALARIPTRGKRRYDSARSRLRAATGQLIDIYHRSGLEHDDLLSMLLSARDDDGLPLSQEQISNQVLTMYIGGVETVAVTVGWALHFIACMPEIRERLHHEVDAALAGRHATWNDLPQLPYTRAVIAETLRIRPPGWVLTRITTADTELGGHHLPAGTTVIYSPYLMHRRGDIYPTPTALDPDRWDTRHTPAPPHGAYVPFALGARRCIGDTFGTTEAMLIVSSIAARWHLHPHGAPVRPKPRTSLVPDQLDLRITARTPAPHPPPNER</sequence>
<name>A0ABT1KF15_9ACTN</name>
<keyword evidence="8" id="KW-1185">Reference proteome</keyword>
<dbReference type="InterPro" id="IPR036396">
    <property type="entry name" value="Cyt_P450_sf"/>
</dbReference>
<evidence type="ECO:0000256" key="4">
    <source>
        <dbReference type="ARBA" id="ARBA00023002"/>
    </source>
</evidence>
<dbReference type="Proteomes" id="UP001320766">
    <property type="component" value="Unassembled WGS sequence"/>
</dbReference>